<sequence>MTEVSFVLHQRPHRQTEEMQDEIVRPLCFRRVTSGWRWCGELFGVACTARLCVLSPLLSAQLVRLRAGRAERSASGVAWVTVGTLCEKSGGLGDRVSRCLRGCTSVHHLCVQGFAGHRPPRPEQNCCFLFGRFN</sequence>
<dbReference type="EMBL" id="JAGKHQ010000004">
    <property type="protein sequence ID" value="KAG7517220.1"/>
    <property type="molecule type" value="Genomic_DNA"/>
</dbReference>
<dbReference type="AlphaFoldDB" id="A0AAV6SJG6"/>
<gene>
    <name evidence="1" type="ORF">JOB18_001543</name>
</gene>
<comment type="caution">
    <text evidence="1">The sequence shown here is derived from an EMBL/GenBank/DDBJ whole genome shotgun (WGS) entry which is preliminary data.</text>
</comment>
<keyword evidence="2" id="KW-1185">Reference proteome</keyword>
<dbReference type="Proteomes" id="UP000693946">
    <property type="component" value="Linkage Group LG12"/>
</dbReference>
<evidence type="ECO:0000313" key="1">
    <source>
        <dbReference type="EMBL" id="KAG7517220.1"/>
    </source>
</evidence>
<proteinExistence type="predicted"/>
<reference evidence="1 2" key="1">
    <citation type="journal article" date="2021" name="Sci. Rep.">
        <title>Chromosome anchoring in Senegalese sole (Solea senegalensis) reveals sex-associated markers and genome rearrangements in flatfish.</title>
        <authorList>
            <person name="Guerrero-Cozar I."/>
            <person name="Gomez-Garrido J."/>
            <person name="Berbel C."/>
            <person name="Martinez-Blanch J.F."/>
            <person name="Alioto T."/>
            <person name="Claros M.G."/>
            <person name="Gagnaire P.A."/>
            <person name="Manchado M."/>
        </authorList>
    </citation>
    <scope>NUCLEOTIDE SEQUENCE [LARGE SCALE GENOMIC DNA]</scope>
    <source>
        <strain evidence="1">Sse05_10M</strain>
    </source>
</reference>
<name>A0AAV6SJG6_SOLSE</name>
<accession>A0AAV6SJG6</accession>
<evidence type="ECO:0000313" key="2">
    <source>
        <dbReference type="Proteomes" id="UP000693946"/>
    </source>
</evidence>
<protein>
    <submittedName>
        <fullName evidence="1">Uncharacterized protein</fullName>
    </submittedName>
</protein>
<organism evidence="1 2">
    <name type="scientific">Solea senegalensis</name>
    <name type="common">Senegalese sole</name>
    <dbReference type="NCBI Taxonomy" id="28829"/>
    <lineage>
        <taxon>Eukaryota</taxon>
        <taxon>Metazoa</taxon>
        <taxon>Chordata</taxon>
        <taxon>Craniata</taxon>
        <taxon>Vertebrata</taxon>
        <taxon>Euteleostomi</taxon>
        <taxon>Actinopterygii</taxon>
        <taxon>Neopterygii</taxon>
        <taxon>Teleostei</taxon>
        <taxon>Neoteleostei</taxon>
        <taxon>Acanthomorphata</taxon>
        <taxon>Carangaria</taxon>
        <taxon>Pleuronectiformes</taxon>
        <taxon>Pleuronectoidei</taxon>
        <taxon>Soleidae</taxon>
        <taxon>Solea</taxon>
    </lineage>
</organism>